<proteinExistence type="inferred from homology"/>
<dbReference type="GO" id="GO:0004609">
    <property type="term" value="F:phosphatidylserine decarboxylase activity"/>
    <property type="evidence" value="ECO:0007669"/>
    <property type="project" value="UniProtKB-UniRule"/>
</dbReference>
<evidence type="ECO:0000256" key="6">
    <source>
        <dbReference type="ARBA" id="ARBA00023098"/>
    </source>
</evidence>
<feature type="chain" id="PRO_5040553177" description="Phosphatidylserine decarboxylase 1 beta chain" evidence="12">
    <location>
        <begin position="1"/>
        <end position="603"/>
    </location>
</feature>
<dbReference type="GO" id="GO:0006646">
    <property type="term" value="P:phosphatidylethanolamine biosynthetic process"/>
    <property type="evidence" value="ECO:0007669"/>
    <property type="project" value="UniProtKB-UniRule"/>
</dbReference>
<gene>
    <name evidence="12" type="primary">PSD1</name>
    <name evidence="14" type="ORF">CLIB1423_02S11782</name>
</gene>
<dbReference type="GO" id="GO:0005743">
    <property type="term" value="C:mitochondrial inner membrane"/>
    <property type="evidence" value="ECO:0007669"/>
    <property type="project" value="UniProtKB-SubCell"/>
</dbReference>
<sequence>MTVRQPPLTKMRHKWKYYPTYSQAGQTRYDNISQPLSRAAMVAELQRGTGGSEASTKNGTSGIKGMFVKKGSAFGSLSSLPKIFPKPKRNVLFPSWYYGEGSSNAAKNTNNSNIGSTSGGYYGYRLRLPTSHLPMIMSTRHFSTAKNGFRNKTSNFHKRFFSSEARKKRQQRRRFIRWWTITSLTIVLGGVASKMRYEKGEANEYDIKPQSWSLYAYSILPLKAISRLWGQVNSINLPVWLRSPSYRLYSTIFGVNLEEMDEPDLSTYPNLGEFFYRQLRPGVRPLADGDLVSPADGKILKFGTIENGEIEQVKGMTYSIDALLGLNTTKKKLAAPIHSLNFESDSDDDSSLKRDEEFAKINGITYTVDDLVGGNEEDERIKYHIHDLEYKDHGDGTAKGSESTVAKELSVAKKVMPSSSDLLTNKNKNHKLFFAVIYLAPGDYHRYHSPTNWVTTLRRHFIGELFSVAPFFQKTLQGLFVLNERVALLGYWKYGFFSMIPVGATNVGSIVVNFDKDLKTNDIYEHEVYSSSPSVSSSSSVSVNEETTPLLSPAMTSVDSLSSSMKKKLKKNTVYEATYTNASRLLGGYPLSKGQEVGGFKLGSTVVLIFEAPENFKFNLENGQKVKVGESLGEFEN</sequence>
<feature type="active site" description="Schiff-base intermediate with substrate; via pyruvic acid; for decarboxylase activity" evidence="12">
    <location>
        <position position="604"/>
    </location>
</feature>
<keyword evidence="10 12" id="KW-1208">Phospholipid metabolism</keyword>
<keyword evidence="12" id="KW-0865">Zymogen</keyword>
<feature type="modified residue" description="Pyruvic acid (Ser); by autocatalysis" evidence="12">
    <location>
        <position position="604"/>
    </location>
</feature>
<comment type="pathway">
    <text evidence="1">Lipid metabolism.</text>
</comment>
<dbReference type="Pfam" id="PF02666">
    <property type="entry name" value="PS_Dcarbxylase"/>
    <property type="match status" value="2"/>
</dbReference>
<feature type="active site" description="Charge relay system; for autoendoproteolytic cleavage activity" evidence="12">
    <location>
        <position position="604"/>
    </location>
</feature>
<comment type="cofactor">
    <cofactor evidence="12">
        <name>pyruvate</name>
        <dbReference type="ChEBI" id="CHEBI:15361"/>
    </cofactor>
    <text evidence="12">Binds 1 pyruvoyl group covalently per subunit.</text>
</comment>
<keyword evidence="4 12" id="KW-0210">Decarboxylase</keyword>
<evidence type="ECO:0000256" key="4">
    <source>
        <dbReference type="ARBA" id="ARBA00022793"/>
    </source>
</evidence>
<dbReference type="InterPro" id="IPR003817">
    <property type="entry name" value="PS_Dcarbxylase"/>
</dbReference>
<feature type="active site" description="Charge relay system; for autoendoproteolytic cleavage activity" evidence="12">
    <location>
        <position position="448"/>
    </location>
</feature>
<evidence type="ECO:0000256" key="13">
    <source>
        <dbReference type="SAM" id="Phobius"/>
    </source>
</evidence>
<keyword evidence="2 12" id="KW-0444">Lipid biosynthesis</keyword>
<keyword evidence="9 12" id="KW-0456">Lyase</keyword>
<feature type="topological domain" description="Mitochondrial matrix" evidence="12">
    <location>
        <begin position="1"/>
        <end position="178"/>
    </location>
</feature>
<evidence type="ECO:0000256" key="11">
    <source>
        <dbReference type="ARBA" id="ARBA00023317"/>
    </source>
</evidence>
<evidence type="ECO:0000256" key="3">
    <source>
        <dbReference type="ARBA" id="ARBA00022692"/>
    </source>
</evidence>
<keyword evidence="6 12" id="KW-0443">Lipid metabolism</keyword>
<keyword evidence="12" id="KW-0496">Mitochondrion</keyword>
<keyword evidence="7 12" id="KW-0472">Membrane</keyword>
<keyword evidence="8 12" id="KW-0594">Phospholipid biosynthesis</keyword>
<protein>
    <recommendedName>
        <fullName evidence="12">Phosphatidylserine decarboxylase proenzyme 1, mitochondrial</fullName>
        <ecNumber evidence="12">4.1.1.65</ecNumber>
    </recommendedName>
    <component>
        <recommendedName>
            <fullName evidence="12">Phosphatidylserine decarboxylase 1 beta chain</fullName>
        </recommendedName>
    </component>
    <component>
        <recommendedName>
            <fullName evidence="12">Phosphatidylserine decarboxylase 1 alpha chain</fullName>
        </recommendedName>
    </component>
</protein>
<feature type="site" description="Cleavage (non-hydrolytic); by autocatalysis" evidence="12">
    <location>
        <begin position="603"/>
        <end position="604"/>
    </location>
</feature>
<organism evidence="14 15">
    <name type="scientific">[Candida] railenensis</name>
    <dbReference type="NCBI Taxonomy" id="45579"/>
    <lineage>
        <taxon>Eukaryota</taxon>
        <taxon>Fungi</taxon>
        <taxon>Dikarya</taxon>
        <taxon>Ascomycota</taxon>
        <taxon>Saccharomycotina</taxon>
        <taxon>Pichiomycetes</taxon>
        <taxon>Debaryomycetaceae</taxon>
        <taxon>Kurtzmaniella</taxon>
    </lineage>
</organism>
<keyword evidence="3 12" id="KW-0812">Transmembrane</keyword>
<dbReference type="GO" id="GO:0016540">
    <property type="term" value="P:protein autoprocessing"/>
    <property type="evidence" value="ECO:0007669"/>
    <property type="project" value="UniProtKB-UniRule"/>
</dbReference>
<dbReference type="Proteomes" id="UP000837801">
    <property type="component" value="Unassembled WGS sequence"/>
</dbReference>
<dbReference type="PANTHER" id="PTHR10067:SF6">
    <property type="entry name" value="PHOSPHATIDYLSERINE DECARBOXYLASE PROENZYME, MITOCHONDRIAL"/>
    <property type="match status" value="1"/>
</dbReference>
<feature type="chain" id="PRO_5040553178" description="Phosphatidylserine decarboxylase 1 alpha chain" evidence="12">
    <location>
        <begin position="604"/>
        <end position="637"/>
    </location>
</feature>
<evidence type="ECO:0000256" key="5">
    <source>
        <dbReference type="ARBA" id="ARBA00022989"/>
    </source>
</evidence>
<evidence type="ECO:0000256" key="9">
    <source>
        <dbReference type="ARBA" id="ARBA00023239"/>
    </source>
</evidence>
<comment type="pathway">
    <text evidence="12">Phospholipid metabolism; phosphatidylethanolamine biosynthesis; phosphatidylethanolamine from CDP-diacylglycerol: step 2/2.</text>
</comment>
<dbReference type="EC" id="4.1.1.65" evidence="12"/>
<reference evidence="14" key="1">
    <citation type="submission" date="2022-03" db="EMBL/GenBank/DDBJ databases">
        <authorList>
            <person name="Legras J.-L."/>
            <person name="Devillers H."/>
            <person name="Grondin C."/>
        </authorList>
    </citation>
    <scope>NUCLEOTIDE SEQUENCE</scope>
    <source>
        <strain evidence="14">CLIB 1423</strain>
    </source>
</reference>
<dbReference type="AlphaFoldDB" id="A0A9P0QM79"/>
<dbReference type="EMBL" id="CAKXYY010000002">
    <property type="protein sequence ID" value="CAH2351080.1"/>
    <property type="molecule type" value="Genomic_DNA"/>
</dbReference>
<comment type="function">
    <text evidence="12">Catalyzes the formation of phosphatidylethanolamine (PtdEtn) from phosphatidylserine (PtdSer). Plays a central role in phospholipid metabolism and in the interorganelle trafficking of phosphatidylserine.</text>
</comment>
<evidence type="ECO:0000256" key="12">
    <source>
        <dbReference type="HAMAP-Rule" id="MF_03208"/>
    </source>
</evidence>
<evidence type="ECO:0000256" key="2">
    <source>
        <dbReference type="ARBA" id="ARBA00022516"/>
    </source>
</evidence>
<dbReference type="OrthoDB" id="4330at2759"/>
<accession>A0A9P0QM79</accession>
<keyword evidence="5 12" id="KW-1133">Transmembrane helix</keyword>
<comment type="caution">
    <text evidence="14">The sequence shown here is derived from an EMBL/GenBank/DDBJ whole genome shotgun (WGS) entry which is preliminary data.</text>
</comment>
<feature type="topological domain" description="Mitochondrial intermembrane" evidence="12">
    <location>
        <begin position="198"/>
        <end position="637"/>
    </location>
</feature>
<keyword evidence="11 12" id="KW-0670">Pyruvate</keyword>
<comment type="catalytic activity">
    <reaction evidence="12">
        <text>a 1,2-diacyl-sn-glycero-3-phospho-L-serine + H(+) = a 1,2-diacyl-sn-glycero-3-phosphoethanolamine + CO2</text>
        <dbReference type="Rhea" id="RHEA:20828"/>
        <dbReference type="ChEBI" id="CHEBI:15378"/>
        <dbReference type="ChEBI" id="CHEBI:16526"/>
        <dbReference type="ChEBI" id="CHEBI:57262"/>
        <dbReference type="ChEBI" id="CHEBI:64612"/>
        <dbReference type="EC" id="4.1.1.65"/>
    </reaction>
</comment>
<comment type="PTM">
    <text evidence="12">Is synthesized initially as an inactive proenzyme. Formation of the active enzyme involves a self-maturation process in which the active site pyruvoyl group is generated from an internal serine residue via an autocatalytic post-translational modification. Two non-identical subunits are generated from the proenzyme in this reaction, and the pyruvate is formed at the N-terminus of the alpha chain, which is derived from the carboxyl end of the proenzyme. The autoendoproteolytic cleavage occurs by a canonical serine protease mechanism, in which the side chain hydroxyl group of the serine supplies its oxygen atom to form the C-terminus of the beta chain, while the remainder of the serine residue undergoes an oxidative deamination to produce ammonia and the pyruvoyl prosthetic group on the alpha chain. During this reaction, the Ser that is part of the protease active site of the proenzyme becomes the pyruvoyl prosthetic group, which constitutes an essential element of the active site of the mature decarboxylase.</text>
</comment>
<dbReference type="NCBIfam" id="TIGR00163">
    <property type="entry name" value="PS_decarb"/>
    <property type="match status" value="1"/>
</dbReference>
<name>A0A9P0QM79_9ASCO</name>
<keyword evidence="12" id="KW-0999">Mitochondrion inner membrane</keyword>
<dbReference type="InterPro" id="IPR033177">
    <property type="entry name" value="PSD-B"/>
</dbReference>
<comment type="subcellular location">
    <molecule>Phosphatidylserine decarboxylase 1 beta chain</molecule>
    <subcellularLocation>
        <location evidence="12">Mitochondrion inner membrane</location>
        <topology evidence="12">Single-pass membrane protein</topology>
        <orientation evidence="12">Intermembrane side</orientation>
    </subcellularLocation>
</comment>
<dbReference type="HAMAP" id="MF_03208">
    <property type="entry name" value="PS_decarb_PSD_B_type1_euk"/>
    <property type="match status" value="1"/>
</dbReference>
<evidence type="ECO:0000256" key="8">
    <source>
        <dbReference type="ARBA" id="ARBA00023209"/>
    </source>
</evidence>
<feature type="active site" description="Charge relay system; for autoendoproteolytic cleavage activity" evidence="12">
    <location>
        <position position="296"/>
    </location>
</feature>
<feature type="transmembrane region" description="Helical" evidence="13">
    <location>
        <begin position="175"/>
        <end position="193"/>
    </location>
</feature>
<evidence type="ECO:0000256" key="10">
    <source>
        <dbReference type="ARBA" id="ARBA00023264"/>
    </source>
</evidence>
<comment type="similarity">
    <text evidence="12">Belongs to the phosphatidylserine decarboxylase family. PSD-B subfamily. Eukaryotic type I sub-subfamily.</text>
</comment>
<evidence type="ECO:0000256" key="7">
    <source>
        <dbReference type="ARBA" id="ARBA00023136"/>
    </source>
</evidence>
<comment type="subcellular location">
    <molecule>Phosphatidylserine decarboxylase 1 alpha chain</molecule>
    <subcellularLocation>
        <location evidence="12">Mitochondrion inner membrane</location>
        <topology evidence="12">Peripheral membrane protein</topology>
        <orientation evidence="12">Intermembrane side</orientation>
    </subcellularLocation>
    <text evidence="12">Anchored to the mitochondrial inner membrane through its interaction with the integral membrane beta chain.</text>
</comment>
<comment type="subunit">
    <text evidence="12">Heterodimer of a large membrane-associated beta subunit and a small pyruvoyl-containing alpha subunit.</text>
</comment>
<dbReference type="InterPro" id="IPR033661">
    <property type="entry name" value="PSD_type1_euk"/>
</dbReference>
<dbReference type="PANTHER" id="PTHR10067">
    <property type="entry name" value="PHOSPHATIDYLSERINE DECARBOXYLASE"/>
    <property type="match status" value="1"/>
</dbReference>
<keyword evidence="15" id="KW-1185">Reference proteome</keyword>
<evidence type="ECO:0000256" key="1">
    <source>
        <dbReference type="ARBA" id="ARBA00005189"/>
    </source>
</evidence>
<evidence type="ECO:0000313" key="14">
    <source>
        <dbReference type="EMBL" id="CAH2351080.1"/>
    </source>
</evidence>
<evidence type="ECO:0000313" key="15">
    <source>
        <dbReference type="Proteomes" id="UP000837801"/>
    </source>
</evidence>